<dbReference type="EMBL" id="FJOG01000064">
    <property type="protein sequence ID" value="CZR69072.1"/>
    <property type="molecule type" value="Genomic_DNA"/>
</dbReference>
<evidence type="ECO:0000256" key="1">
    <source>
        <dbReference type="SAM" id="SignalP"/>
    </source>
</evidence>
<protein>
    <submittedName>
        <fullName evidence="2">Uncharacterized protein</fullName>
    </submittedName>
</protein>
<accession>A0A1L7XVJ4</accession>
<dbReference type="AlphaFoldDB" id="A0A1L7XVJ4"/>
<sequence length="333" mass="37320">MFLSLPPPSLLIASIFLLSMPDLVPAPKIKLSDMPLLATFFPEENYFGFSFPITGLYDYCYNYHGHVESIMLGQITQYCDLYSVLDCGEDEDRFVSDDIPYIPISGSTPRLMDDEITGVGFGNDLREREEGVSGKEIGDEEGRLKALELGKKEGGGSRRRRAIRRELEEEGSSGTLTQTHGIQHFGREVNLSQPALRLMAMTTYAVYVQPSFRLGGFQLGLVTSSDRSQSCTNGCTNLRFVKSLATRQLLLQLQNHGIHHEKDFDQGSGRVRIGGNAMVDTRATLNERFPILICKLDLSCSSFLFRDLIPYRRREDDIAEVLGTALEHVEILH</sequence>
<organism evidence="2 3">
    <name type="scientific">Phialocephala subalpina</name>
    <dbReference type="NCBI Taxonomy" id="576137"/>
    <lineage>
        <taxon>Eukaryota</taxon>
        <taxon>Fungi</taxon>
        <taxon>Dikarya</taxon>
        <taxon>Ascomycota</taxon>
        <taxon>Pezizomycotina</taxon>
        <taxon>Leotiomycetes</taxon>
        <taxon>Helotiales</taxon>
        <taxon>Mollisiaceae</taxon>
        <taxon>Phialocephala</taxon>
        <taxon>Phialocephala fortinii species complex</taxon>
    </lineage>
</organism>
<name>A0A1L7XVJ4_9HELO</name>
<proteinExistence type="predicted"/>
<evidence type="ECO:0000313" key="2">
    <source>
        <dbReference type="EMBL" id="CZR69072.1"/>
    </source>
</evidence>
<gene>
    <name evidence="2" type="ORF">PAC_18973</name>
</gene>
<reference evidence="2 3" key="1">
    <citation type="submission" date="2016-03" db="EMBL/GenBank/DDBJ databases">
        <authorList>
            <person name="Ploux O."/>
        </authorList>
    </citation>
    <scope>NUCLEOTIDE SEQUENCE [LARGE SCALE GENOMIC DNA]</scope>
    <source>
        <strain evidence="2 3">UAMH 11012</strain>
    </source>
</reference>
<dbReference type="Proteomes" id="UP000184330">
    <property type="component" value="Unassembled WGS sequence"/>
</dbReference>
<keyword evidence="3" id="KW-1185">Reference proteome</keyword>
<evidence type="ECO:0000313" key="3">
    <source>
        <dbReference type="Proteomes" id="UP000184330"/>
    </source>
</evidence>
<dbReference type="OrthoDB" id="10590139at2759"/>
<feature type="signal peptide" evidence="1">
    <location>
        <begin position="1"/>
        <end position="26"/>
    </location>
</feature>
<keyword evidence="1" id="KW-0732">Signal</keyword>
<feature type="chain" id="PRO_5012363339" evidence="1">
    <location>
        <begin position="27"/>
        <end position="333"/>
    </location>
</feature>